<dbReference type="PANTHER" id="PTHR23405:SF4">
    <property type="entry name" value="PROTEIN MAK16 HOMOLOG"/>
    <property type="match status" value="1"/>
</dbReference>
<dbReference type="Pfam" id="PF04874">
    <property type="entry name" value="Mak16"/>
    <property type="match status" value="1"/>
</dbReference>
<reference evidence="7 8" key="1">
    <citation type="journal article" date="2024" name="Nat. Commun.">
        <title>Phylogenomics reveals the evolutionary origins of lichenization in chlorophyte algae.</title>
        <authorList>
            <person name="Puginier C."/>
            <person name="Libourel C."/>
            <person name="Otte J."/>
            <person name="Skaloud P."/>
            <person name="Haon M."/>
            <person name="Grisel S."/>
            <person name="Petersen M."/>
            <person name="Berrin J.G."/>
            <person name="Delaux P.M."/>
            <person name="Dal Grande F."/>
            <person name="Keller J."/>
        </authorList>
    </citation>
    <scope>NUCLEOTIDE SEQUENCE [LARGE SCALE GENOMIC DNA]</scope>
    <source>
        <strain evidence="7 8">SAG 216-7</strain>
    </source>
</reference>
<evidence type="ECO:0000313" key="7">
    <source>
        <dbReference type="EMBL" id="KAK9916052.1"/>
    </source>
</evidence>
<accession>A0ABR2YWM7</accession>
<dbReference type="InterPro" id="IPR006958">
    <property type="entry name" value="Mak16"/>
</dbReference>
<protein>
    <recommendedName>
        <fullName evidence="4">Protein MAK16 homolog</fullName>
    </recommendedName>
</protein>
<evidence type="ECO:0000313" key="8">
    <source>
        <dbReference type="Proteomes" id="UP001491310"/>
    </source>
</evidence>
<evidence type="ECO:0000256" key="2">
    <source>
        <dbReference type="ARBA" id="ARBA00005514"/>
    </source>
</evidence>
<name>A0ABR2YWM7_9CHLO</name>
<dbReference type="PIRSF" id="PIRSF003352">
    <property type="entry name" value="MAK16"/>
    <property type="match status" value="1"/>
</dbReference>
<evidence type="ECO:0000259" key="6">
    <source>
        <dbReference type="Pfam" id="PF01778"/>
    </source>
</evidence>
<evidence type="ECO:0000256" key="5">
    <source>
        <dbReference type="SAM" id="MobiDB-lite"/>
    </source>
</evidence>
<dbReference type="Proteomes" id="UP001491310">
    <property type="component" value="Unassembled WGS sequence"/>
</dbReference>
<evidence type="ECO:0000256" key="1">
    <source>
        <dbReference type="ARBA" id="ARBA00004123"/>
    </source>
</evidence>
<dbReference type="Pfam" id="PF01778">
    <property type="entry name" value="Ribosomal_L28e"/>
    <property type="match status" value="1"/>
</dbReference>
<feature type="region of interest" description="Disordered" evidence="5">
    <location>
        <begin position="196"/>
        <end position="304"/>
    </location>
</feature>
<keyword evidence="8" id="KW-1185">Reference proteome</keyword>
<evidence type="ECO:0000256" key="3">
    <source>
        <dbReference type="ARBA" id="ARBA00023242"/>
    </source>
</evidence>
<gene>
    <name evidence="7" type="ORF">WJX75_007853</name>
</gene>
<dbReference type="Gene3D" id="3.30.390.110">
    <property type="match status" value="1"/>
</dbReference>
<proteinExistence type="inferred from homology"/>
<dbReference type="EMBL" id="JALJOT010000004">
    <property type="protein sequence ID" value="KAK9916052.1"/>
    <property type="molecule type" value="Genomic_DNA"/>
</dbReference>
<comment type="subcellular location">
    <subcellularLocation>
        <location evidence="1">Nucleus</location>
    </subcellularLocation>
</comment>
<sequence length="326" mass="37190">MQNDAVIWQVINHGHCTYKVKTKTQNFCRNEYNVTGLCNRSSCPLANSRYATIREEDGRLYLYIKTIERAHTPKNLWQKIRLKKRYMEALEQIDEHLAFWPKFLVHKNKQRLTKITQYLIRMRRLALKPRPKLVTLPARTEKRDARREAKALTAAKLETSIEQELLNRLKQGTYGDIYNFDQKVYERVLEAAEEEAIKEGDAAADEYVEGDDDEDEDEEEEVEYVNEEDLDFDAEEDDMEDYAGSDEEPGSSGGDEDGSDEEASSGGDDEAGGQGHDRPAQRKRAAAAAAGGRGSAGAKRRRPLNIEYEVEHEAERAGAVRQQAAW</sequence>
<feature type="compositionally biased region" description="Acidic residues" evidence="5">
    <location>
        <begin position="202"/>
        <end position="271"/>
    </location>
</feature>
<evidence type="ECO:0000256" key="4">
    <source>
        <dbReference type="PIRNR" id="PIRNR003352"/>
    </source>
</evidence>
<dbReference type="InterPro" id="IPR029004">
    <property type="entry name" value="Ribosomal_eL28/Mak16"/>
</dbReference>
<dbReference type="PANTHER" id="PTHR23405">
    <property type="entry name" value="MAINTENANCE OF KILLER 16 MAK16 PROTEIN-RELATED"/>
    <property type="match status" value="1"/>
</dbReference>
<comment type="caution">
    <text evidence="7">The sequence shown here is derived from an EMBL/GenBank/DDBJ whole genome shotgun (WGS) entry which is preliminary data.</text>
</comment>
<organism evidence="7 8">
    <name type="scientific">Coccomyxa subellipsoidea</name>
    <dbReference type="NCBI Taxonomy" id="248742"/>
    <lineage>
        <taxon>Eukaryota</taxon>
        <taxon>Viridiplantae</taxon>
        <taxon>Chlorophyta</taxon>
        <taxon>core chlorophytes</taxon>
        <taxon>Trebouxiophyceae</taxon>
        <taxon>Trebouxiophyceae incertae sedis</taxon>
        <taxon>Coccomyxaceae</taxon>
        <taxon>Coccomyxa</taxon>
    </lineage>
</organism>
<feature type="domain" description="Ribosomal eL28/Mak16" evidence="6">
    <location>
        <begin position="6"/>
        <end position="118"/>
    </location>
</feature>
<keyword evidence="3 4" id="KW-0539">Nucleus</keyword>
<comment type="similarity">
    <text evidence="2 4">Belongs to the MAK16 family.</text>
</comment>